<keyword evidence="3" id="KW-1185">Reference proteome</keyword>
<accession>A0A512N723</accession>
<dbReference type="OrthoDB" id="7250553at2"/>
<dbReference type="PANTHER" id="PTHR42928:SF5">
    <property type="entry name" value="BLR1237 PROTEIN"/>
    <property type="match status" value="1"/>
</dbReference>
<dbReference type="CDD" id="cd07012">
    <property type="entry name" value="PBP2_Bug_TTT"/>
    <property type="match status" value="1"/>
</dbReference>
<evidence type="ECO:0000256" key="1">
    <source>
        <dbReference type="ARBA" id="ARBA00006987"/>
    </source>
</evidence>
<reference evidence="2 3" key="1">
    <citation type="submission" date="2019-07" db="EMBL/GenBank/DDBJ databases">
        <title>Whole genome shotgun sequence of Reyranella soli NBRC 108950.</title>
        <authorList>
            <person name="Hosoyama A."/>
            <person name="Uohara A."/>
            <person name="Ohji S."/>
            <person name="Ichikawa N."/>
        </authorList>
    </citation>
    <scope>NUCLEOTIDE SEQUENCE [LARGE SCALE GENOMIC DNA]</scope>
    <source>
        <strain evidence="2 3">NBRC 108950</strain>
    </source>
</reference>
<dbReference type="SUPFAM" id="SSF53850">
    <property type="entry name" value="Periplasmic binding protein-like II"/>
    <property type="match status" value="1"/>
</dbReference>
<evidence type="ECO:0000313" key="2">
    <source>
        <dbReference type="EMBL" id="GEP54784.1"/>
    </source>
</evidence>
<dbReference type="EMBL" id="BKAJ01000032">
    <property type="protein sequence ID" value="GEP54784.1"/>
    <property type="molecule type" value="Genomic_DNA"/>
</dbReference>
<gene>
    <name evidence="2" type="ORF">RSO01_19500</name>
</gene>
<dbReference type="Gene3D" id="3.40.190.10">
    <property type="entry name" value="Periplasmic binding protein-like II"/>
    <property type="match status" value="1"/>
</dbReference>
<name>A0A512N723_9HYPH</name>
<proteinExistence type="inferred from homology"/>
<evidence type="ECO:0000313" key="3">
    <source>
        <dbReference type="Proteomes" id="UP000321058"/>
    </source>
</evidence>
<dbReference type="Pfam" id="PF03401">
    <property type="entry name" value="TctC"/>
    <property type="match status" value="1"/>
</dbReference>
<dbReference type="RefSeq" id="WP_147148670.1">
    <property type="nucleotide sequence ID" value="NZ_BKAJ01000032.1"/>
</dbReference>
<organism evidence="2 3">
    <name type="scientific">Reyranella soli</name>
    <dbReference type="NCBI Taxonomy" id="1230389"/>
    <lineage>
        <taxon>Bacteria</taxon>
        <taxon>Pseudomonadati</taxon>
        <taxon>Pseudomonadota</taxon>
        <taxon>Alphaproteobacteria</taxon>
        <taxon>Hyphomicrobiales</taxon>
        <taxon>Reyranellaceae</taxon>
        <taxon>Reyranella</taxon>
    </lineage>
</organism>
<dbReference type="InterPro" id="IPR042100">
    <property type="entry name" value="Bug_dom1"/>
</dbReference>
<comment type="similarity">
    <text evidence="1">Belongs to the UPF0065 (bug) family.</text>
</comment>
<dbReference type="Gene3D" id="3.40.190.150">
    <property type="entry name" value="Bordetella uptake gene, domain 1"/>
    <property type="match status" value="1"/>
</dbReference>
<comment type="caution">
    <text evidence="2">The sequence shown here is derived from an EMBL/GenBank/DDBJ whole genome shotgun (WGS) entry which is preliminary data.</text>
</comment>
<dbReference type="Proteomes" id="UP000321058">
    <property type="component" value="Unassembled WGS sequence"/>
</dbReference>
<dbReference type="PANTHER" id="PTHR42928">
    <property type="entry name" value="TRICARBOXYLATE-BINDING PROTEIN"/>
    <property type="match status" value="1"/>
</dbReference>
<sequence length="322" mass="33741">MIGRRRLTAFFGASLLPTVGRADDFPIKPITLVVPFTPGGSIDMLARLVAQQASATLGQPIVIDNRSGAGGLIAAAAVAKAEPDGYTLLMASAAQVTIPPWINRSLSFDPPRDLIPVAHLADTPMVLIVSSSSKAQTVNDFVAMARANRGGLNYGSTGVGTISQLVMECLKLAADIDVVHVPYRGAAPALADLHAGQVQAMFTSTASAAPMVSSGKFRPLAVTTRTRSPLLPDVPTMAEAGWPTAEVVVWAGIMAPAGTPRVIIRQLERAFVEASLSPETRERLVVFGTDPVGGGTRAFAEVLEKDLALWQRVAQASGVKVE</sequence>
<dbReference type="AlphaFoldDB" id="A0A512N723"/>
<protein>
    <submittedName>
        <fullName evidence="2">MFS transporter</fullName>
    </submittedName>
</protein>
<dbReference type="PIRSF" id="PIRSF017082">
    <property type="entry name" value="YflP"/>
    <property type="match status" value="1"/>
</dbReference>
<dbReference type="InterPro" id="IPR005064">
    <property type="entry name" value="BUG"/>
</dbReference>